<organism evidence="7 8">
    <name type="scientific">Fragilariopsis cylindrus CCMP1102</name>
    <dbReference type="NCBI Taxonomy" id="635003"/>
    <lineage>
        <taxon>Eukaryota</taxon>
        <taxon>Sar</taxon>
        <taxon>Stramenopiles</taxon>
        <taxon>Ochrophyta</taxon>
        <taxon>Bacillariophyta</taxon>
        <taxon>Bacillariophyceae</taxon>
        <taxon>Bacillariophycidae</taxon>
        <taxon>Bacillariales</taxon>
        <taxon>Bacillariaceae</taxon>
        <taxon>Fragilariopsis</taxon>
    </lineage>
</organism>
<evidence type="ECO:0000256" key="5">
    <source>
        <dbReference type="SAM" id="MobiDB-lite"/>
    </source>
</evidence>
<feature type="region of interest" description="Disordered" evidence="5">
    <location>
        <begin position="58"/>
        <end position="94"/>
    </location>
</feature>
<gene>
    <name evidence="7" type="ORF">FRACYDRAFT_195463</name>
</gene>
<dbReference type="InParanoid" id="A0A1E7ETS3"/>
<dbReference type="KEGG" id="fcy:FRACYDRAFT_195463"/>
<accession>A0A1E7ETS3</accession>
<dbReference type="GO" id="GO:0005739">
    <property type="term" value="C:mitochondrion"/>
    <property type="evidence" value="ECO:0007669"/>
    <property type="project" value="UniProtKB-SubCell"/>
</dbReference>
<name>A0A1E7ETS3_9STRA</name>
<dbReference type="OrthoDB" id="277888at2759"/>
<evidence type="ECO:0000256" key="3">
    <source>
        <dbReference type="ARBA" id="ARBA00022946"/>
    </source>
</evidence>
<evidence type="ECO:0000256" key="4">
    <source>
        <dbReference type="ARBA" id="ARBA00023128"/>
    </source>
</evidence>
<feature type="compositionally biased region" description="Basic residues" evidence="5">
    <location>
        <begin position="74"/>
        <end position="94"/>
    </location>
</feature>
<evidence type="ECO:0000313" key="7">
    <source>
        <dbReference type="EMBL" id="OEU09237.1"/>
    </source>
</evidence>
<evidence type="ECO:0000313" key="8">
    <source>
        <dbReference type="Proteomes" id="UP000095751"/>
    </source>
</evidence>
<dbReference type="Gene3D" id="3.30.160.20">
    <property type="match status" value="1"/>
</dbReference>
<dbReference type="SUPFAM" id="SSF75620">
    <property type="entry name" value="Release factor"/>
    <property type="match status" value="1"/>
</dbReference>
<reference evidence="7 8" key="1">
    <citation type="submission" date="2016-09" db="EMBL/GenBank/DDBJ databases">
        <title>Extensive genetic diversity and differential bi-allelic expression allows diatom success in the polar Southern Ocean.</title>
        <authorList>
            <consortium name="DOE Joint Genome Institute"/>
            <person name="Mock T."/>
            <person name="Otillar R.P."/>
            <person name="Strauss J."/>
            <person name="Dupont C."/>
            <person name="Frickenhaus S."/>
            <person name="Maumus F."/>
            <person name="Mcmullan M."/>
            <person name="Sanges R."/>
            <person name="Schmutz J."/>
            <person name="Toseland A."/>
            <person name="Valas R."/>
            <person name="Veluchamy A."/>
            <person name="Ward B.J."/>
            <person name="Allen A."/>
            <person name="Barry K."/>
            <person name="Falciatore A."/>
            <person name="Ferrante M."/>
            <person name="Fortunato A.E."/>
            <person name="Gloeckner G."/>
            <person name="Gruber A."/>
            <person name="Hipkin R."/>
            <person name="Janech M."/>
            <person name="Kroth P."/>
            <person name="Leese F."/>
            <person name="Lindquist E."/>
            <person name="Lyon B.R."/>
            <person name="Martin J."/>
            <person name="Mayer C."/>
            <person name="Parker M."/>
            <person name="Quesneville H."/>
            <person name="Raymond J."/>
            <person name="Uhlig C."/>
            <person name="Valentin K.U."/>
            <person name="Worden A.Z."/>
            <person name="Armbrust E.V."/>
            <person name="Bowler C."/>
            <person name="Green B."/>
            <person name="Moulton V."/>
            <person name="Van Oosterhout C."/>
            <person name="Grigoriev I."/>
        </authorList>
    </citation>
    <scope>NUCLEOTIDE SEQUENCE [LARGE SCALE GENOMIC DNA]</scope>
    <source>
        <strain evidence="7 8">CCMP1102</strain>
    </source>
</reference>
<evidence type="ECO:0000256" key="1">
    <source>
        <dbReference type="ARBA" id="ARBA00004173"/>
    </source>
</evidence>
<keyword evidence="4" id="KW-0496">Mitochondrion</keyword>
<dbReference type="InterPro" id="IPR000352">
    <property type="entry name" value="Pep_chain_release_fac_I"/>
</dbReference>
<dbReference type="AlphaFoldDB" id="A0A1E7ETS3"/>
<sequence>ESFVRGSGAGGQKVNKTSNCVALLHTPTGVRVDCQDTRSLQQNRKIARKRLKEKLDLFWNGSNSKQSMKQVQASKKKKKTKLKNKSRLKEKKLSKKQQLLLQLEEKEKEEEDEEEKQFNE</sequence>
<dbReference type="PANTHER" id="PTHR46203:SF1">
    <property type="entry name" value="MITOCHONDRIAL TRANSLATION RELEASE FACTOR IN RESCUE"/>
    <property type="match status" value="1"/>
</dbReference>
<proteinExistence type="inferred from homology"/>
<dbReference type="Proteomes" id="UP000095751">
    <property type="component" value="Unassembled WGS sequence"/>
</dbReference>
<evidence type="ECO:0000259" key="6">
    <source>
        <dbReference type="Pfam" id="PF00472"/>
    </source>
</evidence>
<dbReference type="PANTHER" id="PTHR46203">
    <property type="entry name" value="PROBABLE PEPTIDE CHAIN RELEASE FACTOR C12ORF65"/>
    <property type="match status" value="1"/>
</dbReference>
<protein>
    <recommendedName>
        <fullName evidence="6">Prokaryotic-type class I peptide chain release factors domain-containing protein</fullName>
    </recommendedName>
</protein>
<keyword evidence="3" id="KW-0809">Transit peptide</keyword>
<evidence type="ECO:0000256" key="2">
    <source>
        <dbReference type="ARBA" id="ARBA00010835"/>
    </source>
</evidence>
<feature type="compositionally biased region" description="Low complexity" evidence="5">
    <location>
        <begin position="64"/>
        <end position="73"/>
    </location>
</feature>
<dbReference type="InterPro" id="IPR045853">
    <property type="entry name" value="Pep_chain_release_fac_I_sf"/>
</dbReference>
<keyword evidence="8" id="KW-1185">Reference proteome</keyword>
<dbReference type="InterPro" id="IPR052405">
    <property type="entry name" value="Mito_Transl_Release_Factor"/>
</dbReference>
<comment type="similarity">
    <text evidence="2">Belongs to the prokaryotic/mitochondrial release factor family.</text>
</comment>
<feature type="non-terminal residue" evidence="7">
    <location>
        <position position="1"/>
    </location>
</feature>
<dbReference type="Pfam" id="PF00472">
    <property type="entry name" value="RF-1"/>
    <property type="match status" value="1"/>
</dbReference>
<comment type="subcellular location">
    <subcellularLocation>
        <location evidence="1">Mitochondrion</location>
    </subcellularLocation>
</comment>
<dbReference type="GO" id="GO:0003747">
    <property type="term" value="F:translation release factor activity"/>
    <property type="evidence" value="ECO:0007669"/>
    <property type="project" value="InterPro"/>
</dbReference>
<dbReference type="EMBL" id="KV784376">
    <property type="protein sequence ID" value="OEU09237.1"/>
    <property type="molecule type" value="Genomic_DNA"/>
</dbReference>
<feature type="domain" description="Prokaryotic-type class I peptide chain release factors" evidence="6">
    <location>
        <begin position="2"/>
        <end position="92"/>
    </location>
</feature>